<accession>A0A914VYC7</accession>
<proteinExistence type="predicted"/>
<keyword evidence="1" id="KW-1133">Transmembrane helix</keyword>
<reference evidence="3" key="1">
    <citation type="submission" date="2022-11" db="UniProtKB">
        <authorList>
            <consortium name="WormBaseParasite"/>
        </authorList>
    </citation>
    <scope>IDENTIFICATION</scope>
</reference>
<name>A0A914VYC7_9BILA</name>
<evidence type="ECO:0000313" key="2">
    <source>
        <dbReference type="Proteomes" id="UP000887566"/>
    </source>
</evidence>
<evidence type="ECO:0000313" key="3">
    <source>
        <dbReference type="WBParaSite" id="PSAMB.scaffold2760size21450.g19002.t1"/>
    </source>
</evidence>
<keyword evidence="2" id="KW-1185">Reference proteome</keyword>
<sequence>MSSWPSSSSAVHQLKTCCHTFERLWSKKDDQTAAYVISSTKLSGETPINFRPCGNVPIIVVHSPSHDKIVNARPSLVLQDDEIPQQCSAISARVECPTFISSSSSARLLDNVENCSTPPLQQYNITAETVANRIATFPHLLIWLFGLMYFWFSRWAMLVFGR</sequence>
<dbReference type="Proteomes" id="UP000887566">
    <property type="component" value="Unplaced"/>
</dbReference>
<keyword evidence="1" id="KW-0472">Membrane</keyword>
<protein>
    <submittedName>
        <fullName evidence="3">Uncharacterized protein</fullName>
    </submittedName>
</protein>
<feature type="transmembrane region" description="Helical" evidence="1">
    <location>
        <begin position="140"/>
        <end position="160"/>
    </location>
</feature>
<organism evidence="2 3">
    <name type="scientific">Plectus sambesii</name>
    <dbReference type="NCBI Taxonomy" id="2011161"/>
    <lineage>
        <taxon>Eukaryota</taxon>
        <taxon>Metazoa</taxon>
        <taxon>Ecdysozoa</taxon>
        <taxon>Nematoda</taxon>
        <taxon>Chromadorea</taxon>
        <taxon>Plectida</taxon>
        <taxon>Plectina</taxon>
        <taxon>Plectoidea</taxon>
        <taxon>Plectidae</taxon>
        <taxon>Plectus</taxon>
    </lineage>
</organism>
<dbReference type="AlphaFoldDB" id="A0A914VYC7"/>
<keyword evidence="1" id="KW-0812">Transmembrane</keyword>
<evidence type="ECO:0000256" key="1">
    <source>
        <dbReference type="SAM" id="Phobius"/>
    </source>
</evidence>
<dbReference type="WBParaSite" id="PSAMB.scaffold2760size21450.g19002.t1">
    <property type="protein sequence ID" value="PSAMB.scaffold2760size21450.g19002.t1"/>
    <property type="gene ID" value="PSAMB.scaffold2760size21450.g19002"/>
</dbReference>